<dbReference type="GO" id="GO:0022857">
    <property type="term" value="F:transmembrane transporter activity"/>
    <property type="evidence" value="ECO:0007669"/>
    <property type="project" value="InterPro"/>
</dbReference>
<sequence length="521" mass="57659">MAEATPLLHKSDSADFDPPSKQPLHLDETIEQCIGGFSFAQLIQVLLLNFAWVLDSHQNFISIFTDAEPKWHCTQLGSEPCSSATDVCHLPDHAWSWDDPAHTTFISDWNLQCESSFIKSLPASSYFLGCVFGGLFLATLADSSLGRKNLILLSCLLISISTLFIAFTDNLWIYALLRFISGVGRATLGSTSLVLSMEQVGKRWRGQVAVVCSICAMFGFLSLPGIGYLNRGNSWRTLYLWIFIPTIPYCVLVFFFVHESPRWLFVRGRKEEAISTLKAISPTNNKTKNLIMALSSVAVLEQESKKVDTFAPFRILFQRKWVLRRLSTLLFMVCGIGTVYYGMPLSLGNLSFNLYLSTVLNALAEFPSTIIISLVVDRFNRRSLLLVFNMVSGICSILCVVMGEVSTRIQIGLELVAFSSTCIAFALAHIYSIELFPTSVRNSVLSLTRQSIVLGGVFSPVLVAAGRRNDFLSYGIFGLVVIFCGLLVVLLPETKGKKLCGTMDEEEESEEGSAFHGTICA</sequence>
<reference evidence="8" key="1">
    <citation type="submission" date="2022-02" db="EMBL/GenBank/DDBJ databases">
        <authorList>
            <person name="Henning P.M."/>
            <person name="McCubbin A.G."/>
            <person name="Shore J.S."/>
        </authorList>
    </citation>
    <scope>NUCLEOTIDE SEQUENCE</scope>
    <source>
        <strain evidence="8">F60SS</strain>
        <tissue evidence="8">Leaves</tissue>
    </source>
</reference>
<comment type="caution">
    <text evidence="8">The sequence shown here is derived from an EMBL/GenBank/DDBJ whole genome shotgun (WGS) entry which is preliminary data.</text>
</comment>
<evidence type="ECO:0000256" key="2">
    <source>
        <dbReference type="ARBA" id="ARBA00022692"/>
    </source>
</evidence>
<evidence type="ECO:0000313" key="9">
    <source>
        <dbReference type="Proteomes" id="UP001141552"/>
    </source>
</evidence>
<protein>
    <recommendedName>
        <fullName evidence="7">Major facilitator superfamily (MFS) profile domain-containing protein</fullName>
    </recommendedName>
</protein>
<reference evidence="8" key="2">
    <citation type="journal article" date="2023" name="Plants (Basel)">
        <title>Annotation of the Turnera subulata (Passifloraceae) Draft Genome Reveals the S-Locus Evolved after the Divergence of Turneroideae from Passifloroideae in a Stepwise Manner.</title>
        <authorList>
            <person name="Henning P.M."/>
            <person name="Roalson E.H."/>
            <person name="Mir W."/>
            <person name="McCubbin A.G."/>
            <person name="Shore J.S."/>
        </authorList>
    </citation>
    <scope>NUCLEOTIDE SEQUENCE</scope>
    <source>
        <strain evidence="8">F60SS</strain>
    </source>
</reference>
<keyword evidence="3 6" id="KW-1133">Transmembrane helix</keyword>
<feature type="transmembrane region" description="Helical" evidence="6">
    <location>
        <begin position="471"/>
        <end position="491"/>
    </location>
</feature>
<dbReference type="EMBL" id="JAKUCV010001920">
    <property type="protein sequence ID" value="KAJ4844585.1"/>
    <property type="molecule type" value="Genomic_DNA"/>
</dbReference>
<organism evidence="8 9">
    <name type="scientific">Turnera subulata</name>
    <dbReference type="NCBI Taxonomy" id="218843"/>
    <lineage>
        <taxon>Eukaryota</taxon>
        <taxon>Viridiplantae</taxon>
        <taxon>Streptophyta</taxon>
        <taxon>Embryophyta</taxon>
        <taxon>Tracheophyta</taxon>
        <taxon>Spermatophyta</taxon>
        <taxon>Magnoliopsida</taxon>
        <taxon>eudicotyledons</taxon>
        <taxon>Gunneridae</taxon>
        <taxon>Pentapetalae</taxon>
        <taxon>rosids</taxon>
        <taxon>fabids</taxon>
        <taxon>Malpighiales</taxon>
        <taxon>Passifloraceae</taxon>
        <taxon>Turnera</taxon>
    </lineage>
</organism>
<feature type="region of interest" description="Disordered" evidence="5">
    <location>
        <begin position="1"/>
        <end position="21"/>
    </location>
</feature>
<keyword evidence="4 6" id="KW-0472">Membrane</keyword>
<evidence type="ECO:0000259" key="7">
    <source>
        <dbReference type="PROSITE" id="PS50850"/>
    </source>
</evidence>
<dbReference type="InterPro" id="IPR005828">
    <property type="entry name" value="MFS_sugar_transport-like"/>
</dbReference>
<evidence type="ECO:0000256" key="3">
    <source>
        <dbReference type="ARBA" id="ARBA00022989"/>
    </source>
</evidence>
<proteinExistence type="predicted"/>
<feature type="transmembrane region" description="Helical" evidence="6">
    <location>
        <begin position="173"/>
        <end position="196"/>
    </location>
</feature>
<dbReference type="InterPro" id="IPR036259">
    <property type="entry name" value="MFS_trans_sf"/>
</dbReference>
<dbReference type="GO" id="GO:0016020">
    <property type="term" value="C:membrane"/>
    <property type="evidence" value="ECO:0007669"/>
    <property type="project" value="UniProtKB-SubCell"/>
</dbReference>
<dbReference type="PANTHER" id="PTHR24064">
    <property type="entry name" value="SOLUTE CARRIER FAMILY 22 MEMBER"/>
    <property type="match status" value="1"/>
</dbReference>
<evidence type="ECO:0000256" key="4">
    <source>
        <dbReference type="ARBA" id="ARBA00023136"/>
    </source>
</evidence>
<dbReference type="OrthoDB" id="5296287at2759"/>
<dbReference type="InterPro" id="IPR020846">
    <property type="entry name" value="MFS_dom"/>
</dbReference>
<evidence type="ECO:0000256" key="6">
    <source>
        <dbReference type="SAM" id="Phobius"/>
    </source>
</evidence>
<keyword evidence="9" id="KW-1185">Reference proteome</keyword>
<keyword evidence="2 6" id="KW-0812">Transmembrane</keyword>
<dbReference type="Gene3D" id="1.20.1250.20">
    <property type="entry name" value="MFS general substrate transporter like domains"/>
    <property type="match status" value="1"/>
</dbReference>
<feature type="transmembrane region" description="Helical" evidence="6">
    <location>
        <begin position="383"/>
        <end position="403"/>
    </location>
</feature>
<feature type="transmembrane region" description="Helical" evidence="6">
    <location>
        <begin position="354"/>
        <end position="376"/>
    </location>
</feature>
<evidence type="ECO:0000256" key="5">
    <source>
        <dbReference type="SAM" id="MobiDB-lite"/>
    </source>
</evidence>
<dbReference type="Proteomes" id="UP001141552">
    <property type="component" value="Unassembled WGS sequence"/>
</dbReference>
<feature type="transmembrane region" description="Helical" evidence="6">
    <location>
        <begin position="150"/>
        <end position="167"/>
    </location>
</feature>
<accession>A0A9Q0G6Z1</accession>
<dbReference type="AlphaFoldDB" id="A0A9Q0G6Z1"/>
<feature type="transmembrane region" description="Helical" evidence="6">
    <location>
        <begin position="208"/>
        <end position="226"/>
    </location>
</feature>
<feature type="transmembrane region" description="Helical" evidence="6">
    <location>
        <begin position="409"/>
        <end position="432"/>
    </location>
</feature>
<comment type="subcellular location">
    <subcellularLocation>
        <location evidence="1">Membrane</location>
        <topology evidence="1">Multi-pass membrane protein</topology>
    </subcellularLocation>
</comment>
<evidence type="ECO:0000256" key="1">
    <source>
        <dbReference type="ARBA" id="ARBA00004141"/>
    </source>
</evidence>
<evidence type="ECO:0000313" key="8">
    <source>
        <dbReference type="EMBL" id="KAJ4844585.1"/>
    </source>
</evidence>
<feature type="transmembrane region" description="Helical" evidence="6">
    <location>
        <begin position="123"/>
        <end position="141"/>
    </location>
</feature>
<feature type="domain" description="Major facilitator superfamily (MFS) profile" evidence="7">
    <location>
        <begin position="44"/>
        <end position="496"/>
    </location>
</feature>
<dbReference type="Pfam" id="PF00083">
    <property type="entry name" value="Sugar_tr"/>
    <property type="match status" value="1"/>
</dbReference>
<feature type="transmembrane region" description="Helical" evidence="6">
    <location>
        <begin position="322"/>
        <end position="342"/>
    </location>
</feature>
<feature type="transmembrane region" description="Helical" evidence="6">
    <location>
        <begin position="444"/>
        <end position="465"/>
    </location>
</feature>
<dbReference type="PROSITE" id="PS50850">
    <property type="entry name" value="MFS"/>
    <property type="match status" value="1"/>
</dbReference>
<feature type="transmembrane region" description="Helical" evidence="6">
    <location>
        <begin position="238"/>
        <end position="257"/>
    </location>
</feature>
<gene>
    <name evidence="8" type="ORF">Tsubulata_032984</name>
</gene>
<name>A0A9Q0G6Z1_9ROSI</name>
<dbReference type="SUPFAM" id="SSF103473">
    <property type="entry name" value="MFS general substrate transporter"/>
    <property type="match status" value="1"/>
</dbReference>